<dbReference type="Proteomes" id="UP000030663">
    <property type="component" value="Unassembled WGS sequence"/>
</dbReference>
<dbReference type="SUPFAM" id="SSF52540">
    <property type="entry name" value="P-loop containing nucleoside triphosphate hydrolases"/>
    <property type="match status" value="1"/>
</dbReference>
<protein>
    <recommendedName>
        <fullName evidence="5">NACHT domain-containing protein</fullName>
    </recommendedName>
</protein>
<evidence type="ECO:0000256" key="4">
    <source>
        <dbReference type="SAM" id="MobiDB-lite"/>
    </source>
</evidence>
<dbReference type="HOGENOM" id="CLU_000288_34_1_1"/>
<dbReference type="InterPro" id="IPR036770">
    <property type="entry name" value="Ankyrin_rpt-contain_sf"/>
</dbReference>
<keyword evidence="2" id="KW-0677">Repeat</keyword>
<accession>X0C406</accession>
<dbReference type="PROSITE" id="PS50088">
    <property type="entry name" value="ANK_REPEAT"/>
    <property type="match status" value="5"/>
</dbReference>
<keyword evidence="3" id="KW-0040">ANK repeat</keyword>
<feature type="repeat" description="ANK" evidence="3">
    <location>
        <begin position="964"/>
        <end position="997"/>
    </location>
</feature>
<dbReference type="AlphaFoldDB" id="X0C406"/>
<feature type="domain" description="NACHT" evidence="5">
    <location>
        <begin position="395"/>
        <end position="545"/>
    </location>
</feature>
<feature type="repeat" description="ANK" evidence="3">
    <location>
        <begin position="998"/>
        <end position="1023"/>
    </location>
</feature>
<dbReference type="EMBL" id="JH658599">
    <property type="protein sequence ID" value="EXK77497.1"/>
    <property type="molecule type" value="Genomic_DNA"/>
</dbReference>
<evidence type="ECO:0000313" key="7">
    <source>
        <dbReference type="Proteomes" id="UP000030663"/>
    </source>
</evidence>
<dbReference type="SUPFAM" id="SSF53474">
    <property type="entry name" value="alpha/beta-Hydrolases"/>
    <property type="match status" value="1"/>
</dbReference>
<dbReference type="Pfam" id="PF05057">
    <property type="entry name" value="DUF676"/>
    <property type="match status" value="1"/>
</dbReference>
<dbReference type="PROSITE" id="PS50837">
    <property type="entry name" value="NACHT"/>
    <property type="match status" value="1"/>
</dbReference>
<evidence type="ECO:0000313" key="6">
    <source>
        <dbReference type="EMBL" id="EXK77497.1"/>
    </source>
</evidence>
<dbReference type="InterPro" id="IPR007111">
    <property type="entry name" value="NACHT_NTPase"/>
</dbReference>
<feature type="compositionally biased region" description="Polar residues" evidence="4">
    <location>
        <begin position="34"/>
        <end position="46"/>
    </location>
</feature>
<reference evidence="6 7" key="1">
    <citation type="submission" date="2011-11" db="EMBL/GenBank/DDBJ databases">
        <title>The Genome Sequence of Fusarium oxysporum PHW815.</title>
        <authorList>
            <consortium name="The Broad Institute Genome Sequencing Platform"/>
            <person name="Ma L.-J."/>
            <person name="Gale L.R."/>
            <person name="Schwartz D.C."/>
            <person name="Zhou S."/>
            <person name="Corby-Kistler H."/>
            <person name="Young S.K."/>
            <person name="Zeng Q."/>
            <person name="Gargeya S."/>
            <person name="Fitzgerald M."/>
            <person name="Haas B."/>
            <person name="Abouelleil A."/>
            <person name="Alvarado L."/>
            <person name="Arachchi H.M."/>
            <person name="Berlin A."/>
            <person name="Brown A."/>
            <person name="Chapman S.B."/>
            <person name="Chen Z."/>
            <person name="Dunbar C."/>
            <person name="Freedman E."/>
            <person name="Gearin G."/>
            <person name="Goldberg J."/>
            <person name="Griggs A."/>
            <person name="Gujja S."/>
            <person name="Heiman D."/>
            <person name="Howarth C."/>
            <person name="Larson L."/>
            <person name="Lui A."/>
            <person name="MacDonald P.J.P."/>
            <person name="Montmayeur A."/>
            <person name="Murphy C."/>
            <person name="Neiman D."/>
            <person name="Pearson M."/>
            <person name="Priest M."/>
            <person name="Roberts A."/>
            <person name="Saif S."/>
            <person name="Shea T."/>
            <person name="Shenoy N."/>
            <person name="Sisk P."/>
            <person name="Stolte C."/>
            <person name="Sykes S."/>
            <person name="Wortman J."/>
            <person name="Nusbaum C."/>
            <person name="Birren B."/>
        </authorList>
    </citation>
    <scope>NUCLEOTIDE SEQUENCE [LARGE SCALE GENOMIC DNA]</scope>
    <source>
        <strain evidence="6 7">54005</strain>
    </source>
</reference>
<organism evidence="6 7">
    <name type="scientific">Fusarium oxysporum f. sp. raphani 54005</name>
    <dbReference type="NCBI Taxonomy" id="1089458"/>
    <lineage>
        <taxon>Eukaryota</taxon>
        <taxon>Fungi</taxon>
        <taxon>Dikarya</taxon>
        <taxon>Ascomycota</taxon>
        <taxon>Pezizomycotina</taxon>
        <taxon>Sordariomycetes</taxon>
        <taxon>Hypocreomycetidae</taxon>
        <taxon>Hypocreales</taxon>
        <taxon>Nectriaceae</taxon>
        <taxon>Fusarium</taxon>
        <taxon>Fusarium oxysporum species complex</taxon>
    </lineage>
</organism>
<feature type="region of interest" description="Disordered" evidence="4">
    <location>
        <begin position="1"/>
        <end position="67"/>
    </location>
</feature>
<dbReference type="PANTHER" id="PTHR10039">
    <property type="entry name" value="AMELOGENIN"/>
    <property type="match status" value="1"/>
</dbReference>
<evidence type="ECO:0000256" key="2">
    <source>
        <dbReference type="ARBA" id="ARBA00022737"/>
    </source>
</evidence>
<dbReference type="Gene3D" id="3.40.50.300">
    <property type="entry name" value="P-loop containing nucleotide triphosphate hydrolases"/>
    <property type="match status" value="1"/>
</dbReference>
<evidence type="ECO:0000256" key="3">
    <source>
        <dbReference type="PROSITE-ProRule" id="PRU00023"/>
    </source>
</evidence>
<dbReference type="Pfam" id="PF12796">
    <property type="entry name" value="Ank_2"/>
    <property type="match status" value="2"/>
</dbReference>
<feature type="compositionally biased region" description="Basic and acidic residues" evidence="4">
    <location>
        <begin position="47"/>
        <end position="66"/>
    </location>
</feature>
<feature type="repeat" description="ANK" evidence="3">
    <location>
        <begin position="931"/>
        <end position="963"/>
    </location>
</feature>
<feature type="repeat" description="ANK" evidence="3">
    <location>
        <begin position="1202"/>
        <end position="1234"/>
    </location>
</feature>
<dbReference type="InterPro" id="IPR027417">
    <property type="entry name" value="P-loop_NTPase"/>
</dbReference>
<dbReference type="InterPro" id="IPR056884">
    <property type="entry name" value="NPHP3-like_N"/>
</dbReference>
<dbReference type="PRINTS" id="PR01415">
    <property type="entry name" value="ANKYRIN"/>
</dbReference>
<name>X0C406_FUSOX</name>
<evidence type="ECO:0000259" key="5">
    <source>
        <dbReference type="PROSITE" id="PS50837"/>
    </source>
</evidence>
<sequence>MRHIHRFKTRVLKRSASPARPVLEDPALDKNTPEPDSQSSRVSTEPNEPHKEKHGLFKLADSKPDPKGSQNYPVDIIAVHGLNGDAFSTWRHQPDGTLWLRDLLPKFLPGCRVYTYGYPSKIFSQSSARVQEYARNLLISLRDIREDSTIGKRSIIFVCHSLGGIVFKQALVIAHEDDNLYGEVLRSVIGVVFLATPHRGSTVANFASVVGTIINTFRATPSAGMGPRAVRTDLLNHLIYDSDALQDLNMSARNRLGNICVVSCYENNPTAPLSSLIVNRASATLDIPNEEPIPMFEDHKSISRFSGETESYKKLAGALRRIALQSSDVSPALKRASTHSSTLVLSDLERTCMALLNDHDAAKDTEIPQKPAPGTCQWIRGHHLFVSWLTQGSSALLWLTGHPGSGKTMLSYSLAQYFNDIRMRSHNVLIYLCQNKNKQTDGRAVLIGLILQIIDRHRSMIRHIRPVFERQGSSMIQSFALLWRIFLKIAMDPKAGSLYVVLDALDECERASCHQLLESISDMLADSSSPIQSGTKVKFLITSRPFLHQSYASTKKALRYRISIDDGQTGYTDDLRVFIQERVNEISLNRQFSSDIKDFLYETISAKADRTFLWIHMVLASIEKSLLTSRKDFEKIISSIPEGLVEIYQRYLSAIPVDYQDDATNLLKLLLSCLRPMHLDELNIAFTINDSHITADDVLRDTQNSMAHTVQGILGSIVRVTGRHVSLVHQSVKDFLLEQGAVGYDSFPTMRTVDSRSSALRLATVCIQYLLLDDFKVDFFPTNGAPTEADPELPDLFDELPPGDFSGNFWDEDGHDLASDVLFREPDALHPDLCDSLVSNHAFYSYAALHWAEHFAACEEAASVDLRVAARSLLDNGTASCRNWLCFYRTRSSASVEDDILTQDPMLLASQFDLDTILNDLLSSCEPSQTIKNQSLYWASRFGHVRIVASLLRAGAEPNSRTSDGQTALTVASEHGNFTCVVRLLADERTSVNMPGRKGRTALSFACSSGHDKIVNELLSHSACSPDDPDNSGATPLFWAVGGGHHSIISTLARLRSIDLNHRDKTGRTAISWASGDGMADTLAKLLKLPGIDVNIKDAKGKSPLSWAAANGCASAVEVLLTSTRVDKASVDDDKRNAISWASGGGHHHVLVKLLDGGCPGVDTKDIDGWTPLAWAIQTDSPDTVRVLVNNEQVQLERRDGGGRTALSWAVEYGHAKVVKVLLQAGADPEAKSNRGSTPISIAKQFGRDDLLSELMAYKA</sequence>
<dbReference type="PANTHER" id="PTHR10039:SF14">
    <property type="entry name" value="NACHT DOMAIN-CONTAINING PROTEIN"/>
    <property type="match status" value="1"/>
</dbReference>
<dbReference type="Gene3D" id="3.40.50.1820">
    <property type="entry name" value="alpha/beta hydrolase"/>
    <property type="match status" value="1"/>
</dbReference>
<keyword evidence="7" id="KW-1185">Reference proteome</keyword>
<dbReference type="InterPro" id="IPR029058">
    <property type="entry name" value="AB_hydrolase_fold"/>
</dbReference>
<comment type="similarity">
    <text evidence="1">Belongs to the putative lipase ROG1 family.</text>
</comment>
<dbReference type="InterPro" id="IPR007751">
    <property type="entry name" value="DUF676_lipase-like"/>
</dbReference>
<dbReference type="SMART" id="SM00248">
    <property type="entry name" value="ANK"/>
    <property type="match status" value="9"/>
</dbReference>
<feature type="repeat" description="ANK" evidence="3">
    <location>
        <begin position="1066"/>
        <end position="1099"/>
    </location>
</feature>
<proteinExistence type="inferred from homology"/>
<dbReference type="Gene3D" id="1.25.40.20">
    <property type="entry name" value="Ankyrin repeat-containing domain"/>
    <property type="match status" value="1"/>
</dbReference>
<feature type="compositionally biased region" description="Basic residues" evidence="4">
    <location>
        <begin position="1"/>
        <end position="13"/>
    </location>
</feature>
<dbReference type="InterPro" id="IPR002110">
    <property type="entry name" value="Ankyrin_rpt"/>
</dbReference>
<dbReference type="SUPFAM" id="SSF48403">
    <property type="entry name" value="Ankyrin repeat"/>
    <property type="match status" value="1"/>
</dbReference>
<dbReference type="Pfam" id="PF24883">
    <property type="entry name" value="NPHP3_N"/>
    <property type="match status" value="1"/>
</dbReference>
<dbReference type="OrthoDB" id="5086500at2759"/>
<gene>
    <name evidence="6" type="ORF">FOQG_17794</name>
</gene>
<dbReference type="PROSITE" id="PS50297">
    <property type="entry name" value="ANK_REP_REGION"/>
    <property type="match status" value="2"/>
</dbReference>
<evidence type="ECO:0000256" key="1">
    <source>
        <dbReference type="ARBA" id="ARBA00007920"/>
    </source>
</evidence>